<keyword evidence="5" id="KW-1185">Reference proteome</keyword>
<name>A0AAV7HG16_DENCH</name>
<feature type="compositionally biased region" description="Polar residues" evidence="2">
    <location>
        <begin position="602"/>
        <end position="612"/>
    </location>
</feature>
<reference evidence="4 5" key="1">
    <citation type="journal article" date="2021" name="Hortic Res">
        <title>Chromosome-scale assembly of the Dendrobium chrysotoxum genome enhances the understanding of orchid evolution.</title>
        <authorList>
            <person name="Zhang Y."/>
            <person name="Zhang G.Q."/>
            <person name="Zhang D."/>
            <person name="Liu X.D."/>
            <person name="Xu X.Y."/>
            <person name="Sun W.H."/>
            <person name="Yu X."/>
            <person name="Zhu X."/>
            <person name="Wang Z.W."/>
            <person name="Zhao X."/>
            <person name="Zhong W.Y."/>
            <person name="Chen H."/>
            <person name="Yin W.L."/>
            <person name="Huang T."/>
            <person name="Niu S.C."/>
            <person name="Liu Z.J."/>
        </authorList>
    </citation>
    <scope>NUCLEOTIDE SEQUENCE [LARGE SCALE GENOMIC DNA]</scope>
    <source>
        <strain evidence="4">Lindl</strain>
    </source>
</reference>
<dbReference type="EMBL" id="JAGFBR010000005">
    <property type="protein sequence ID" value="KAH0466978.1"/>
    <property type="molecule type" value="Genomic_DNA"/>
</dbReference>
<gene>
    <name evidence="4" type="ORF">IEQ34_004216</name>
</gene>
<organism evidence="4 5">
    <name type="scientific">Dendrobium chrysotoxum</name>
    <name type="common">Orchid</name>
    <dbReference type="NCBI Taxonomy" id="161865"/>
    <lineage>
        <taxon>Eukaryota</taxon>
        <taxon>Viridiplantae</taxon>
        <taxon>Streptophyta</taxon>
        <taxon>Embryophyta</taxon>
        <taxon>Tracheophyta</taxon>
        <taxon>Spermatophyta</taxon>
        <taxon>Magnoliopsida</taxon>
        <taxon>Liliopsida</taxon>
        <taxon>Asparagales</taxon>
        <taxon>Orchidaceae</taxon>
        <taxon>Epidendroideae</taxon>
        <taxon>Malaxideae</taxon>
        <taxon>Dendrobiinae</taxon>
        <taxon>Dendrobium</taxon>
    </lineage>
</organism>
<dbReference type="PANTHER" id="PTHR46618:SF1">
    <property type="entry name" value="ARMADILLO REPEAT-CONTAINING PROTEIN 3"/>
    <property type="match status" value="1"/>
</dbReference>
<feature type="compositionally biased region" description="Basic and acidic residues" evidence="2">
    <location>
        <begin position="20"/>
        <end position="34"/>
    </location>
</feature>
<evidence type="ECO:0000256" key="2">
    <source>
        <dbReference type="SAM" id="MobiDB-lite"/>
    </source>
</evidence>
<dbReference type="PANTHER" id="PTHR46618">
    <property type="entry name" value="ARMADILLO REPEAT-CONTAINING PROTEIN 3"/>
    <property type="match status" value="1"/>
</dbReference>
<feature type="region of interest" description="Disordered" evidence="2">
    <location>
        <begin position="592"/>
        <end position="613"/>
    </location>
</feature>
<keyword evidence="1" id="KW-0677">Repeat</keyword>
<feature type="region of interest" description="Disordered" evidence="2">
    <location>
        <begin position="13"/>
        <end position="85"/>
    </location>
</feature>
<evidence type="ECO:0000256" key="1">
    <source>
        <dbReference type="ARBA" id="ARBA00022737"/>
    </source>
</evidence>
<accession>A0AAV7HG16</accession>
<sequence length="679" mass="74172">MPRMKHLLRKLHIGGGGGLEHQHPHQHRLDEPRMETPPPPTMVQPTSSPSLCMSSTVVSPSVDGAESRSSGSRSEAASTPVGAGGSDFSLLEEEYQVHLALAISASGPHGTDDIDSVQIKAAKQMSLDTAAATAGGGGCTESNMEFLSLRYWSYNVVNYDEKLMDGFYDVYGIISDHDRKMPSLVDLQATSVSQMLEYEVVLLDRTVDCALQHLEKRALLIASECRAIENGPIASGLVQKIAHLVAEYMGGPVEDAEDMLRRWKIRSNELRTSLNTIVLPLGLLGVGLSRHRALLFKVLADRIDLPCKLVKGSHYTGTDEGAINLIKVDYESEYIIDLMGAPGTLIPAEVPSNHLHNSGTILHCTDTIEQSVKDLCLALDKVSCQFEKKSEVSEENSSDNNSILGTVVGLPSQEKSEHQCEGVISPVEQMKVNDVSKYVVTAAKNPEFARKLHAVLLESGASPPLDLFSNLNTVHELVDQGIPTNIISMEGSLVREEGELSEPFKLSLIKEDSSSYPSLKNNHGKYFVEMTGKEEQSPSSSAYPVVGRNPSPFLKTNQGSILVSSQFKGYLVADEANTSHLVSASNAKKSVQYSEAKEEGNNNDLHLSSGSEKGSFKPLLDGVAEWEIPWEDLQIGERIGLVYLVSLYEFKAFYIAKKQKKKLLSCDFCRNNLCISLLL</sequence>
<dbReference type="InterPro" id="IPR052441">
    <property type="entry name" value="Armadillo-Ser/Thr_Kinase"/>
</dbReference>
<feature type="compositionally biased region" description="Low complexity" evidence="2">
    <location>
        <begin position="67"/>
        <end position="78"/>
    </location>
</feature>
<evidence type="ECO:0000313" key="5">
    <source>
        <dbReference type="Proteomes" id="UP000775213"/>
    </source>
</evidence>
<feature type="domain" description="EDR1/CTR1/ARMC3-like peptidase-like" evidence="3">
    <location>
        <begin position="144"/>
        <end position="346"/>
    </location>
</feature>
<dbReference type="Proteomes" id="UP000775213">
    <property type="component" value="Unassembled WGS sequence"/>
</dbReference>
<proteinExistence type="predicted"/>
<dbReference type="InterPro" id="IPR055164">
    <property type="entry name" value="EDR1/CTR1/ARMC3-like_pept-like"/>
</dbReference>
<dbReference type="Pfam" id="PF14381">
    <property type="entry name" value="EDR1_CTR1_ARMC3_pept"/>
    <property type="match status" value="1"/>
</dbReference>
<comment type="caution">
    <text evidence="4">The sequence shown here is derived from an EMBL/GenBank/DDBJ whole genome shotgun (WGS) entry which is preliminary data.</text>
</comment>
<feature type="compositionally biased region" description="Polar residues" evidence="2">
    <location>
        <begin position="43"/>
        <end position="59"/>
    </location>
</feature>
<evidence type="ECO:0000259" key="3">
    <source>
        <dbReference type="Pfam" id="PF14381"/>
    </source>
</evidence>
<protein>
    <recommendedName>
        <fullName evidence="3">EDR1/CTR1/ARMC3-like peptidase-like domain-containing protein</fullName>
    </recommendedName>
</protein>
<evidence type="ECO:0000313" key="4">
    <source>
        <dbReference type="EMBL" id="KAH0466978.1"/>
    </source>
</evidence>
<dbReference type="AlphaFoldDB" id="A0AAV7HG16"/>